<dbReference type="EMBL" id="BAAAEI010000023">
    <property type="protein sequence ID" value="GAA0368349.1"/>
    <property type="molecule type" value="Genomic_DNA"/>
</dbReference>
<reference evidence="2" key="1">
    <citation type="journal article" date="2019" name="Int. J. Syst. Evol. Microbiol.">
        <title>The Global Catalogue of Microorganisms (GCM) 10K type strain sequencing project: providing services to taxonomists for standard genome sequencing and annotation.</title>
        <authorList>
            <consortium name="The Broad Institute Genomics Platform"/>
            <consortium name="The Broad Institute Genome Sequencing Center for Infectious Disease"/>
            <person name="Wu L."/>
            <person name="Ma J."/>
        </authorList>
    </citation>
    <scope>NUCLEOTIDE SEQUENCE [LARGE SCALE GENOMIC DNA]</scope>
    <source>
        <strain evidence="2">JCM 13378</strain>
    </source>
</reference>
<keyword evidence="2" id="KW-1185">Reference proteome</keyword>
<gene>
    <name evidence="1" type="ORF">GCM10009092_35770</name>
</gene>
<name>A0ABP3HDL1_9ALTE</name>
<protein>
    <submittedName>
        <fullName evidence="1">Uncharacterized protein</fullName>
    </submittedName>
</protein>
<sequence>MLRYAHREARRSIEGQMRERPLIAVLDKWYGHIKVDCHVNVRPIASIGAVEYVKVASGFVQK</sequence>
<dbReference type="Proteomes" id="UP001501757">
    <property type="component" value="Unassembled WGS sequence"/>
</dbReference>
<proteinExistence type="predicted"/>
<comment type="caution">
    <text evidence="1">The sequence shown here is derived from an EMBL/GenBank/DDBJ whole genome shotgun (WGS) entry which is preliminary data.</text>
</comment>
<accession>A0ABP3HDL1</accession>
<organism evidence="1 2">
    <name type="scientific">Bowmanella denitrificans</name>
    <dbReference type="NCBI Taxonomy" id="366582"/>
    <lineage>
        <taxon>Bacteria</taxon>
        <taxon>Pseudomonadati</taxon>
        <taxon>Pseudomonadota</taxon>
        <taxon>Gammaproteobacteria</taxon>
        <taxon>Alteromonadales</taxon>
        <taxon>Alteromonadaceae</taxon>
        <taxon>Bowmanella</taxon>
    </lineage>
</organism>
<evidence type="ECO:0000313" key="1">
    <source>
        <dbReference type="EMBL" id="GAA0368349.1"/>
    </source>
</evidence>
<evidence type="ECO:0000313" key="2">
    <source>
        <dbReference type="Proteomes" id="UP001501757"/>
    </source>
</evidence>